<dbReference type="GO" id="GO:0016740">
    <property type="term" value="F:transferase activity"/>
    <property type="evidence" value="ECO:0007669"/>
    <property type="project" value="UniProtKB-KW"/>
</dbReference>
<proteinExistence type="predicted"/>
<name>A0A377KB23_ECOLX</name>
<organism evidence="2 3">
    <name type="scientific">Escherichia coli</name>
    <dbReference type="NCBI Taxonomy" id="562"/>
    <lineage>
        <taxon>Bacteria</taxon>
        <taxon>Pseudomonadati</taxon>
        <taxon>Pseudomonadota</taxon>
        <taxon>Gammaproteobacteria</taxon>
        <taxon>Enterobacterales</taxon>
        <taxon>Enterobacteriaceae</taxon>
        <taxon>Escherichia</taxon>
    </lineage>
</organism>
<dbReference type="Proteomes" id="UP000254181">
    <property type="component" value="Unassembled WGS sequence"/>
</dbReference>
<keyword evidence="1" id="KW-1133">Transmembrane helix</keyword>
<dbReference type="EMBL" id="UGEM01000004">
    <property type="protein sequence ID" value="STP20917.1"/>
    <property type="molecule type" value="Genomic_DNA"/>
</dbReference>
<evidence type="ECO:0000256" key="1">
    <source>
        <dbReference type="SAM" id="Phobius"/>
    </source>
</evidence>
<feature type="transmembrane region" description="Helical" evidence="1">
    <location>
        <begin position="72"/>
        <end position="91"/>
    </location>
</feature>
<reference evidence="2 3" key="1">
    <citation type="submission" date="2018-06" db="EMBL/GenBank/DDBJ databases">
        <authorList>
            <consortium name="Pathogen Informatics"/>
            <person name="Doyle S."/>
        </authorList>
    </citation>
    <scope>NUCLEOTIDE SEQUENCE [LARGE SCALE GENOMIC DNA]</scope>
    <source>
        <strain evidence="2 3">NCTC9075</strain>
    </source>
</reference>
<sequence length="344" mass="38412">MPTRVTYPLDGLSHFDALKDNVRISLMHTRLFFGMLPRIPSLLMCHSSSHWARQSEVKGLWGMRLMLLVWRLLGRTAFTALLYPVVGVYWLTAARARKASQDWLARVRQQQPQAAKINSYQHFLRFGNAMLDKIASWRGELQLGRDVLFAPGAEAALDVRDPRGKLLLASHLGDVEVCRALAKIQGYKTINALVFSENAQRFKQIMQEMAPQAGINLMPVTDIGPETAILLKEKLDNGEWVAIVGDRIAVNPATRRRLARLLESVYGPACAFPTGAVYSRVYFALPGESDFRPAPARQAAYSLRNLCRPAAVAAWRTPTGAAKRYRPLRRASGTLRAPVAPRLV</sequence>
<gene>
    <name evidence="2" type="ORF">NCTC9075_04384</name>
</gene>
<evidence type="ECO:0000313" key="3">
    <source>
        <dbReference type="Proteomes" id="UP000254181"/>
    </source>
</evidence>
<protein>
    <submittedName>
        <fullName evidence="2">Putative glycosyl transferase</fullName>
    </submittedName>
</protein>
<keyword evidence="2" id="KW-0808">Transferase</keyword>
<accession>A0A377KB23</accession>
<dbReference type="AlphaFoldDB" id="A0A377KB23"/>
<evidence type="ECO:0000313" key="2">
    <source>
        <dbReference type="EMBL" id="STP20917.1"/>
    </source>
</evidence>
<keyword evidence="1" id="KW-0472">Membrane</keyword>
<keyword evidence="1" id="KW-0812">Transmembrane</keyword>